<accession>C3Y6Q1</accession>
<evidence type="ECO:0000313" key="2">
    <source>
        <dbReference type="EMBL" id="EEN64011.1"/>
    </source>
</evidence>
<proteinExistence type="predicted"/>
<organism>
    <name type="scientific">Branchiostoma floridae</name>
    <name type="common">Florida lancelet</name>
    <name type="synonym">Amphioxus</name>
    <dbReference type="NCBI Taxonomy" id="7739"/>
    <lineage>
        <taxon>Eukaryota</taxon>
        <taxon>Metazoa</taxon>
        <taxon>Chordata</taxon>
        <taxon>Cephalochordata</taxon>
        <taxon>Leptocardii</taxon>
        <taxon>Amphioxiformes</taxon>
        <taxon>Branchiostomatidae</taxon>
        <taxon>Branchiostoma</taxon>
    </lineage>
</organism>
<feature type="non-terminal residue" evidence="2">
    <location>
        <position position="162"/>
    </location>
</feature>
<feature type="compositionally biased region" description="Basic and acidic residues" evidence="1">
    <location>
        <begin position="1"/>
        <end position="17"/>
    </location>
</feature>
<gene>
    <name evidence="2" type="ORF">BRAFLDRAFT_74953</name>
</gene>
<name>C3Y6Q1_BRAFL</name>
<sequence length="162" mass="18885">MSSEGKRKDRERDDGKYSKRQRHKSSSESESDDDNYVPYVPVKERRKQQLEKVQKYLQSRTVVKGQEEEKEEENETVEEITAGPKSNVSLLDQHSELKKKAEVLASVKEIAKGITYEASMRTSWTPPRHILQMPESRHDRVRKKLHILVEGDEIPPPIKTFK</sequence>
<dbReference type="InParanoid" id="C3Y6Q1"/>
<protein>
    <submittedName>
        <fullName evidence="2">Uncharacterized protein</fullName>
    </submittedName>
</protein>
<reference evidence="2" key="1">
    <citation type="journal article" date="2008" name="Nature">
        <title>The amphioxus genome and the evolution of the chordate karyotype.</title>
        <authorList>
            <consortium name="US DOE Joint Genome Institute (JGI-PGF)"/>
            <person name="Putnam N.H."/>
            <person name="Butts T."/>
            <person name="Ferrier D.E.K."/>
            <person name="Furlong R.F."/>
            <person name="Hellsten U."/>
            <person name="Kawashima T."/>
            <person name="Robinson-Rechavi M."/>
            <person name="Shoguchi E."/>
            <person name="Terry A."/>
            <person name="Yu J.-K."/>
            <person name="Benito-Gutierrez E.L."/>
            <person name="Dubchak I."/>
            <person name="Garcia-Fernandez J."/>
            <person name="Gibson-Brown J.J."/>
            <person name="Grigoriev I.V."/>
            <person name="Horton A.C."/>
            <person name="de Jong P.J."/>
            <person name="Jurka J."/>
            <person name="Kapitonov V.V."/>
            <person name="Kohara Y."/>
            <person name="Kuroki Y."/>
            <person name="Lindquist E."/>
            <person name="Lucas S."/>
            <person name="Osoegawa K."/>
            <person name="Pennacchio L.A."/>
            <person name="Salamov A.A."/>
            <person name="Satou Y."/>
            <person name="Sauka-Spengler T."/>
            <person name="Schmutz J."/>
            <person name="Shin-I T."/>
            <person name="Toyoda A."/>
            <person name="Bronner-Fraser M."/>
            <person name="Fujiyama A."/>
            <person name="Holland L.Z."/>
            <person name="Holland P.W.H."/>
            <person name="Satoh N."/>
            <person name="Rokhsar D.S."/>
        </authorList>
    </citation>
    <scope>NUCLEOTIDE SEQUENCE [LARGE SCALE GENOMIC DNA]</scope>
    <source>
        <strain evidence="2">S238N-H82</strain>
        <tissue evidence="2">Testes</tissue>
    </source>
</reference>
<feature type="region of interest" description="Disordered" evidence="1">
    <location>
        <begin position="1"/>
        <end position="39"/>
    </location>
</feature>
<feature type="region of interest" description="Disordered" evidence="1">
    <location>
        <begin position="60"/>
        <end position="87"/>
    </location>
</feature>
<feature type="compositionally biased region" description="Acidic residues" evidence="1">
    <location>
        <begin position="68"/>
        <end position="78"/>
    </location>
</feature>
<dbReference type="AlphaFoldDB" id="C3Y6Q1"/>
<evidence type="ECO:0000256" key="1">
    <source>
        <dbReference type="SAM" id="MobiDB-lite"/>
    </source>
</evidence>
<dbReference type="EMBL" id="GG666488">
    <property type="protein sequence ID" value="EEN64011.1"/>
    <property type="molecule type" value="Genomic_DNA"/>
</dbReference>
<dbReference type="eggNOG" id="KOG0341">
    <property type="taxonomic scope" value="Eukaryota"/>
</dbReference>
<dbReference type="STRING" id="7739.C3Y6Q1"/>